<gene>
    <name evidence="9" type="primary">eccD</name>
    <name evidence="9" type="ORF">LR394_05280</name>
</gene>
<dbReference type="Pfam" id="PF08817">
    <property type="entry name" value="YukD"/>
    <property type="match status" value="1"/>
</dbReference>
<feature type="transmembrane region" description="Helical" evidence="7">
    <location>
        <begin position="118"/>
        <end position="139"/>
    </location>
</feature>
<protein>
    <submittedName>
        <fullName evidence="9">Type VII secretion integral membrane protein EccD</fullName>
    </submittedName>
</protein>
<feature type="transmembrane region" description="Helical" evidence="7">
    <location>
        <begin position="145"/>
        <end position="163"/>
    </location>
</feature>
<keyword evidence="5 7" id="KW-1133">Transmembrane helix</keyword>
<evidence type="ECO:0000256" key="5">
    <source>
        <dbReference type="ARBA" id="ARBA00022989"/>
    </source>
</evidence>
<evidence type="ECO:0000313" key="10">
    <source>
        <dbReference type="Proteomes" id="UP001138997"/>
    </source>
</evidence>
<evidence type="ECO:0000256" key="3">
    <source>
        <dbReference type="ARBA" id="ARBA00022475"/>
    </source>
</evidence>
<dbReference type="Pfam" id="PF19053">
    <property type="entry name" value="EccD"/>
    <property type="match status" value="1"/>
</dbReference>
<proteinExistence type="inferred from homology"/>
<dbReference type="PIRSF" id="PIRSF017804">
    <property type="entry name" value="Secretion_EccD1"/>
    <property type="match status" value="1"/>
</dbReference>
<evidence type="ECO:0000256" key="4">
    <source>
        <dbReference type="ARBA" id="ARBA00022692"/>
    </source>
</evidence>
<feature type="transmembrane region" description="Helical" evidence="7">
    <location>
        <begin position="203"/>
        <end position="228"/>
    </location>
</feature>
<comment type="caution">
    <text evidence="9">The sequence shown here is derived from an EMBL/GenBank/DDBJ whole genome shotgun (WGS) entry which is preliminary data.</text>
</comment>
<feature type="domain" description="EccD-like transmembrane" evidence="8">
    <location>
        <begin position="120"/>
        <end position="462"/>
    </location>
</feature>
<keyword evidence="10" id="KW-1185">Reference proteome</keyword>
<evidence type="ECO:0000256" key="2">
    <source>
        <dbReference type="ARBA" id="ARBA00006162"/>
    </source>
</evidence>
<dbReference type="EMBL" id="JAJOMB010000002">
    <property type="protein sequence ID" value="MCD5310300.1"/>
    <property type="molecule type" value="Genomic_DNA"/>
</dbReference>
<dbReference type="Proteomes" id="UP001138997">
    <property type="component" value="Unassembled WGS sequence"/>
</dbReference>
<dbReference type="NCBIfam" id="TIGR03920">
    <property type="entry name" value="T7SS_EccD"/>
    <property type="match status" value="1"/>
</dbReference>
<comment type="similarity">
    <text evidence="2">Belongs to the EccD/Snm4 family.</text>
</comment>
<keyword evidence="6 7" id="KW-0472">Membrane</keyword>
<dbReference type="InterPro" id="IPR024962">
    <property type="entry name" value="YukD-like"/>
</dbReference>
<feature type="transmembrane region" description="Helical" evidence="7">
    <location>
        <begin position="398"/>
        <end position="418"/>
    </location>
</feature>
<evidence type="ECO:0000313" key="9">
    <source>
        <dbReference type="EMBL" id="MCD5310300.1"/>
    </source>
</evidence>
<name>A0A9X1ST65_9ACTN</name>
<feature type="transmembrane region" description="Helical" evidence="7">
    <location>
        <begin position="324"/>
        <end position="341"/>
    </location>
</feature>
<feature type="transmembrane region" description="Helical" evidence="7">
    <location>
        <begin position="261"/>
        <end position="278"/>
    </location>
</feature>
<keyword evidence="4 7" id="KW-0812">Transmembrane</keyword>
<sequence length="464" mass="48527">MPDLSTGELCRLVITGPTSQVDLSVPVHVPLSDLMPALLQALGPDLADRGLEHSGWVLQRLGETPLDEDRTVEELRLADGQHLHLRPRSEQIPPLDFDDLIDGIATGLSGRSGLWRAAWTRTAALSVAVAALAAAILVLRAEPGYAHPIFGLVVTIAFLSAAWTAEHRVKDRAFAVTLAVCGVTFAVDGSLGLIDAIALDPELYVMTSLFAATAGLVVAGTAAVLIVGPHRPGPWFVAMLLVAGLTLATGLLMLATEFSNAQIATVGLVAAAAVRPYVPTLGFRLSRLRLPELPVDTADLQKDIDPEPGGEVVDGAAEADQMMTALYVAIGLATTAALVVLALEPGWIAPTTAAVATIAPFLALRAMTSAWHRLALALPSLIGLAVLAVDTAGDVNTLWRMVLAGVLAGTAAVLAVLAHTLPLRRLTPIWGRIGDFLHVISLTALLPLAFGVLGYYAVIRAMVG</sequence>
<evidence type="ECO:0000256" key="1">
    <source>
        <dbReference type="ARBA" id="ARBA00004651"/>
    </source>
</evidence>
<dbReference type="RefSeq" id="WP_231439225.1">
    <property type="nucleotide sequence ID" value="NZ_JAJOMB010000002.1"/>
</dbReference>
<feature type="transmembrane region" description="Helical" evidence="7">
    <location>
        <begin position="439"/>
        <end position="459"/>
    </location>
</feature>
<accession>A0A9X1ST65</accession>
<feature type="transmembrane region" description="Helical" evidence="7">
    <location>
        <begin position="235"/>
        <end position="255"/>
    </location>
</feature>
<dbReference type="Gene3D" id="3.10.20.90">
    <property type="entry name" value="Phosphatidylinositol 3-kinase Catalytic Subunit, Chain A, domain 1"/>
    <property type="match status" value="1"/>
</dbReference>
<dbReference type="InterPro" id="IPR044049">
    <property type="entry name" value="EccD_transm"/>
</dbReference>
<dbReference type="GO" id="GO:0005886">
    <property type="term" value="C:plasma membrane"/>
    <property type="evidence" value="ECO:0007669"/>
    <property type="project" value="UniProtKB-SubCell"/>
</dbReference>
<dbReference type="InterPro" id="IPR006707">
    <property type="entry name" value="T7SS_EccD"/>
</dbReference>
<keyword evidence="3" id="KW-1003">Cell membrane</keyword>
<feature type="transmembrane region" description="Helical" evidence="7">
    <location>
        <begin position="175"/>
        <end position="197"/>
    </location>
</feature>
<evidence type="ECO:0000259" key="8">
    <source>
        <dbReference type="Pfam" id="PF19053"/>
    </source>
</evidence>
<organism evidence="9 10">
    <name type="scientific">Kineosporia babensis</name>
    <dbReference type="NCBI Taxonomy" id="499548"/>
    <lineage>
        <taxon>Bacteria</taxon>
        <taxon>Bacillati</taxon>
        <taxon>Actinomycetota</taxon>
        <taxon>Actinomycetes</taxon>
        <taxon>Kineosporiales</taxon>
        <taxon>Kineosporiaceae</taxon>
        <taxon>Kineosporia</taxon>
    </lineage>
</organism>
<evidence type="ECO:0000256" key="6">
    <source>
        <dbReference type="ARBA" id="ARBA00023136"/>
    </source>
</evidence>
<evidence type="ECO:0000256" key="7">
    <source>
        <dbReference type="SAM" id="Phobius"/>
    </source>
</evidence>
<comment type="subcellular location">
    <subcellularLocation>
        <location evidence="1">Cell membrane</location>
        <topology evidence="1">Multi-pass membrane protein</topology>
    </subcellularLocation>
</comment>
<feature type="transmembrane region" description="Helical" evidence="7">
    <location>
        <begin position="374"/>
        <end position="392"/>
    </location>
</feature>
<reference evidence="9" key="1">
    <citation type="submission" date="2021-11" db="EMBL/GenBank/DDBJ databases">
        <title>Streptomyces corallinus and Kineosporia corallina sp. nov., two new coral-derived marine actinobacteria.</title>
        <authorList>
            <person name="Buangrab K."/>
            <person name="Sutthacheep M."/>
            <person name="Yeemin T."/>
            <person name="Harunari E."/>
            <person name="Igarashi Y."/>
            <person name="Sripreechasak P."/>
            <person name="Kanchanasin P."/>
            <person name="Tanasupawat S."/>
            <person name="Phongsopitanun W."/>
        </authorList>
    </citation>
    <scope>NUCLEOTIDE SEQUENCE</scope>
    <source>
        <strain evidence="9">JCM 31032</strain>
    </source>
</reference>
<dbReference type="AlphaFoldDB" id="A0A9X1ST65"/>